<organism evidence="3 4">
    <name type="scientific">Asticcacaulis endophyticus</name>
    <dbReference type="NCBI Taxonomy" id="1395890"/>
    <lineage>
        <taxon>Bacteria</taxon>
        <taxon>Pseudomonadati</taxon>
        <taxon>Pseudomonadota</taxon>
        <taxon>Alphaproteobacteria</taxon>
        <taxon>Caulobacterales</taxon>
        <taxon>Caulobacteraceae</taxon>
        <taxon>Asticcacaulis</taxon>
    </lineage>
</organism>
<feature type="domain" description="Glycosyl transferase family 1" evidence="2">
    <location>
        <begin position="210"/>
        <end position="355"/>
    </location>
</feature>
<dbReference type="SUPFAM" id="SSF53756">
    <property type="entry name" value="UDP-Glycosyltransferase/glycogen phosphorylase"/>
    <property type="match status" value="1"/>
</dbReference>
<sequence>MVGLAKAIIDCSLHQTLGPILTQSAATPLFDVEFSLSIYNRTGKYFIGKDIIEACGDLLGETYYGYYHSKTPPQRLFGKALGRIQHLQVTGKALGGPFGLLPPHRPARPLLHMDPFSIPSTRLSEKDAVICHDVGPITHPDLFDANTRPIYDHIYKQIAAVGPHVIFVSQATQKAFAACYPGAKLASERVIYPAIRQDVSGGEAEPVEGVKGPFLLTVGALGTRKNQIRSMKAFTQSGLAKRGVTYVLCGSNEPGFEAVQKAALETEGVVMLKYVSDAQLAWLYQNASGFVLPSLLEGFGMPVAEAIRYGLVPVVTKDSVLEEVAGDGALGVDAENEAEIAAAMIRLIDMPDAERQDRRTQMTAAMSRFVPAAIAQQWRETLIDMAR</sequence>
<keyword evidence="4" id="KW-1185">Reference proteome</keyword>
<dbReference type="EMBL" id="BMZB01000004">
    <property type="protein sequence ID" value="GGZ40202.1"/>
    <property type="molecule type" value="Genomic_DNA"/>
</dbReference>
<reference evidence="3" key="2">
    <citation type="submission" date="2020-09" db="EMBL/GenBank/DDBJ databases">
        <authorList>
            <person name="Sun Q."/>
            <person name="Kim S."/>
        </authorList>
    </citation>
    <scope>NUCLEOTIDE SEQUENCE</scope>
    <source>
        <strain evidence="3">KCTC 32296</strain>
    </source>
</reference>
<comment type="caution">
    <text evidence="3">The sequence shown here is derived from an EMBL/GenBank/DDBJ whole genome shotgun (WGS) entry which is preliminary data.</text>
</comment>
<dbReference type="Proteomes" id="UP000662572">
    <property type="component" value="Unassembled WGS sequence"/>
</dbReference>
<evidence type="ECO:0000313" key="3">
    <source>
        <dbReference type="EMBL" id="GGZ40202.1"/>
    </source>
</evidence>
<gene>
    <name evidence="3" type="ORF">GCM10011273_28590</name>
</gene>
<reference evidence="3" key="1">
    <citation type="journal article" date="2014" name="Int. J. Syst. Evol. Microbiol.">
        <title>Complete genome sequence of Corynebacterium casei LMG S-19264T (=DSM 44701T), isolated from a smear-ripened cheese.</title>
        <authorList>
            <consortium name="US DOE Joint Genome Institute (JGI-PGF)"/>
            <person name="Walter F."/>
            <person name="Albersmeier A."/>
            <person name="Kalinowski J."/>
            <person name="Ruckert C."/>
        </authorList>
    </citation>
    <scope>NUCLEOTIDE SEQUENCE</scope>
    <source>
        <strain evidence="3">KCTC 32296</strain>
    </source>
</reference>
<dbReference type="PANTHER" id="PTHR46401">
    <property type="entry name" value="GLYCOSYLTRANSFERASE WBBK-RELATED"/>
    <property type="match status" value="1"/>
</dbReference>
<dbReference type="GO" id="GO:0016757">
    <property type="term" value="F:glycosyltransferase activity"/>
    <property type="evidence" value="ECO:0007669"/>
    <property type="project" value="InterPro"/>
</dbReference>
<protein>
    <recommendedName>
        <fullName evidence="2">Glycosyl transferase family 1 domain-containing protein</fullName>
    </recommendedName>
</protein>
<evidence type="ECO:0000313" key="4">
    <source>
        <dbReference type="Proteomes" id="UP000662572"/>
    </source>
</evidence>
<dbReference type="GO" id="GO:0009103">
    <property type="term" value="P:lipopolysaccharide biosynthetic process"/>
    <property type="evidence" value="ECO:0007669"/>
    <property type="project" value="TreeGrafter"/>
</dbReference>
<accession>A0A918QBF5</accession>
<keyword evidence="1" id="KW-0808">Transferase</keyword>
<evidence type="ECO:0000256" key="1">
    <source>
        <dbReference type="ARBA" id="ARBA00022679"/>
    </source>
</evidence>
<evidence type="ECO:0000259" key="2">
    <source>
        <dbReference type="Pfam" id="PF00534"/>
    </source>
</evidence>
<dbReference type="Pfam" id="PF00534">
    <property type="entry name" value="Glycos_transf_1"/>
    <property type="match status" value="1"/>
</dbReference>
<dbReference type="InterPro" id="IPR001296">
    <property type="entry name" value="Glyco_trans_1"/>
</dbReference>
<proteinExistence type="predicted"/>
<dbReference type="Gene3D" id="3.40.50.2000">
    <property type="entry name" value="Glycogen Phosphorylase B"/>
    <property type="match status" value="1"/>
</dbReference>
<dbReference type="PANTHER" id="PTHR46401:SF2">
    <property type="entry name" value="GLYCOSYLTRANSFERASE WBBK-RELATED"/>
    <property type="match status" value="1"/>
</dbReference>
<dbReference type="AlphaFoldDB" id="A0A918QBF5"/>
<name>A0A918QBF5_9CAUL</name>